<accession>A0ABD2YZD8</accession>
<dbReference type="SUPFAM" id="SSF56784">
    <property type="entry name" value="HAD-like"/>
    <property type="match status" value="1"/>
</dbReference>
<evidence type="ECO:0000313" key="8">
    <source>
        <dbReference type="Proteomes" id="UP001630127"/>
    </source>
</evidence>
<dbReference type="Pfam" id="PF03031">
    <property type="entry name" value="NIF"/>
    <property type="match status" value="1"/>
</dbReference>
<comment type="caution">
    <text evidence="7">The sequence shown here is derived from an EMBL/GenBank/DDBJ whole genome shotgun (WGS) entry which is preliminary data.</text>
</comment>
<evidence type="ECO:0000256" key="1">
    <source>
        <dbReference type="ARBA" id="ARBA00022801"/>
    </source>
</evidence>
<dbReference type="GO" id="GO:0004721">
    <property type="term" value="F:phosphoprotein phosphatase activity"/>
    <property type="evidence" value="ECO:0007669"/>
    <property type="project" value="UniProtKB-KW"/>
</dbReference>
<comment type="similarity">
    <text evidence="4">Belongs to the CTDSPL2 family.</text>
</comment>
<comment type="function">
    <text evidence="3">Probable phosphatase.</text>
</comment>
<protein>
    <recommendedName>
        <fullName evidence="6">FCP1 homology domain-containing protein</fullName>
    </recommendedName>
</protein>
<evidence type="ECO:0000256" key="2">
    <source>
        <dbReference type="ARBA" id="ARBA00022912"/>
    </source>
</evidence>
<name>A0ABD2YZD8_9GENT</name>
<dbReference type="EMBL" id="JBJUIK010000012">
    <property type="protein sequence ID" value="KAL3511435.1"/>
    <property type="molecule type" value="Genomic_DNA"/>
</dbReference>
<keyword evidence="1" id="KW-0378">Hydrolase</keyword>
<feature type="domain" description="FCP1 homology" evidence="6">
    <location>
        <begin position="259"/>
        <end position="418"/>
    </location>
</feature>
<evidence type="ECO:0000256" key="5">
    <source>
        <dbReference type="SAM" id="MobiDB-lite"/>
    </source>
</evidence>
<reference evidence="7 8" key="1">
    <citation type="submission" date="2024-11" db="EMBL/GenBank/DDBJ databases">
        <title>A near-complete genome assembly of Cinchona calisaya.</title>
        <authorList>
            <person name="Lian D.C."/>
            <person name="Zhao X.W."/>
            <person name="Wei L."/>
        </authorList>
    </citation>
    <scope>NUCLEOTIDE SEQUENCE [LARGE SCALE GENOMIC DNA]</scope>
    <source>
        <tissue evidence="7">Nenye</tissue>
    </source>
</reference>
<dbReference type="InterPro" id="IPR050365">
    <property type="entry name" value="TIM50"/>
</dbReference>
<dbReference type="AlphaFoldDB" id="A0ABD2YZD8"/>
<dbReference type="InterPro" id="IPR023214">
    <property type="entry name" value="HAD_sf"/>
</dbReference>
<evidence type="ECO:0000313" key="7">
    <source>
        <dbReference type="EMBL" id="KAL3511435.1"/>
    </source>
</evidence>
<dbReference type="FunFam" id="3.40.50.1000:FF:000015">
    <property type="entry name" value="CTD small phosphatase-like protein 2"/>
    <property type="match status" value="1"/>
</dbReference>
<dbReference type="InterPro" id="IPR036412">
    <property type="entry name" value="HAD-like_sf"/>
</dbReference>
<dbReference type="GO" id="GO:0005634">
    <property type="term" value="C:nucleus"/>
    <property type="evidence" value="ECO:0007669"/>
    <property type="project" value="UniProtKB-ARBA"/>
</dbReference>
<evidence type="ECO:0000259" key="6">
    <source>
        <dbReference type="PROSITE" id="PS50969"/>
    </source>
</evidence>
<evidence type="ECO:0000256" key="3">
    <source>
        <dbReference type="ARBA" id="ARBA00037324"/>
    </source>
</evidence>
<sequence length="455" mass="51257">MQNRKKVGGRTSGELASPKVSRLQKVSENMQVQAKKVTELITSSARKQKTTRTLSKNIEECVAATNLDTAFGLVNDENSSECLSYDDNHDNTNVLMNSKGYDDVAVQQVVDTIFSPAFHISRNVGGGLANGDFLKFFQHGGQHVQDHGKESLQVDLLSAHVMQERKSDQEDFTSTDLTCPDFGGGFSSEISAVYLSMKSSKLECVDEYNQEQLSADICYDDEDVEDFDDFDPYFFVKNLPDLYSVVPKFRPMLLPKQTRSCPSTTLVLDLDETLVHSTLEPCDDADFTFSVNFNMKEHTVFVRCRPHLRNFMDRVSGLFEIIIFTASQSIYAEQLLNVLDPKRKIFRHRVFRESCVLVDGNYLKDLSVLGRDLAHVIIVDNSPQVFGFQIDNGIPIESWFDDRSDTELLTLLPFLESLVGVEDVRPLIAKKFNLREKIAAAVCPLSSNRGDPLER</sequence>
<gene>
    <name evidence="7" type="ORF">ACH5RR_030836</name>
</gene>
<dbReference type="Gene3D" id="3.40.50.1000">
    <property type="entry name" value="HAD superfamily/HAD-like"/>
    <property type="match status" value="1"/>
</dbReference>
<keyword evidence="8" id="KW-1185">Reference proteome</keyword>
<proteinExistence type="inferred from homology"/>
<dbReference type="SMART" id="SM00577">
    <property type="entry name" value="CPDc"/>
    <property type="match status" value="1"/>
</dbReference>
<dbReference type="PROSITE" id="PS50969">
    <property type="entry name" value="FCP1"/>
    <property type="match status" value="1"/>
</dbReference>
<dbReference type="InterPro" id="IPR011948">
    <property type="entry name" value="Dullard_phosphatase"/>
</dbReference>
<dbReference type="CDD" id="cd07521">
    <property type="entry name" value="HAD_FCP1-like"/>
    <property type="match status" value="1"/>
</dbReference>
<feature type="region of interest" description="Disordered" evidence="5">
    <location>
        <begin position="1"/>
        <end position="28"/>
    </location>
</feature>
<keyword evidence="2" id="KW-0904">Protein phosphatase</keyword>
<evidence type="ECO:0000256" key="4">
    <source>
        <dbReference type="ARBA" id="ARBA00038355"/>
    </source>
</evidence>
<dbReference type="PANTHER" id="PTHR12210">
    <property type="entry name" value="DULLARD PROTEIN PHOSPHATASE"/>
    <property type="match status" value="1"/>
</dbReference>
<dbReference type="InterPro" id="IPR004274">
    <property type="entry name" value="FCP1_dom"/>
</dbReference>
<dbReference type="NCBIfam" id="TIGR02251">
    <property type="entry name" value="HIF-SF_euk"/>
    <property type="match status" value="1"/>
</dbReference>
<dbReference type="Proteomes" id="UP001630127">
    <property type="component" value="Unassembled WGS sequence"/>
</dbReference>
<organism evidence="7 8">
    <name type="scientific">Cinchona calisaya</name>
    <dbReference type="NCBI Taxonomy" id="153742"/>
    <lineage>
        <taxon>Eukaryota</taxon>
        <taxon>Viridiplantae</taxon>
        <taxon>Streptophyta</taxon>
        <taxon>Embryophyta</taxon>
        <taxon>Tracheophyta</taxon>
        <taxon>Spermatophyta</taxon>
        <taxon>Magnoliopsida</taxon>
        <taxon>eudicotyledons</taxon>
        <taxon>Gunneridae</taxon>
        <taxon>Pentapetalae</taxon>
        <taxon>asterids</taxon>
        <taxon>lamiids</taxon>
        <taxon>Gentianales</taxon>
        <taxon>Rubiaceae</taxon>
        <taxon>Cinchonoideae</taxon>
        <taxon>Cinchoneae</taxon>
        <taxon>Cinchona</taxon>
    </lineage>
</organism>